<protein>
    <recommendedName>
        <fullName evidence="1">HAT C-terminal dimerisation domain-containing protein</fullName>
    </recommendedName>
</protein>
<evidence type="ECO:0000313" key="3">
    <source>
        <dbReference type="Proteomes" id="UP000007879"/>
    </source>
</evidence>
<reference evidence="2" key="2">
    <citation type="submission" date="2017-05" db="UniProtKB">
        <authorList>
            <consortium name="EnsemblMetazoa"/>
        </authorList>
    </citation>
    <scope>IDENTIFICATION</scope>
</reference>
<evidence type="ECO:0000259" key="1">
    <source>
        <dbReference type="Pfam" id="PF05699"/>
    </source>
</evidence>
<dbReference type="InterPro" id="IPR052958">
    <property type="entry name" value="IFN-induced_PKR_regulator"/>
</dbReference>
<dbReference type="EnsemblMetazoa" id="XM_011408765.1">
    <property type="protein sequence ID" value="XP_011407067.1"/>
    <property type="gene ID" value="LOC105311855"/>
</dbReference>
<evidence type="ECO:0000313" key="2">
    <source>
        <dbReference type="EnsemblMetazoa" id="Aqu2.1.16994_001"/>
    </source>
</evidence>
<feature type="domain" description="HAT C-terminal dimerisation" evidence="1">
    <location>
        <begin position="71"/>
        <end position="125"/>
    </location>
</feature>
<accession>A0A1X7TPX9</accession>
<dbReference type="Proteomes" id="UP000007879">
    <property type="component" value="Unassembled WGS sequence"/>
</dbReference>
<dbReference type="KEGG" id="aqu:105311855"/>
<sequence>MKLLPSDCIKSVDEENLPNDLIHTVQFYEAHLPHPVMIETEFNTWRAKWKHSGEDPPNKYVDALKSCSSFQFSNLHTLLRIALALPITSCESERSFSQLNLLKTACRSTMSDTKLSSLAIVKVNRDCCNNLTTPMKLKQLVEDFTKLHSRRMALSFMLRDD</sequence>
<reference evidence="3" key="1">
    <citation type="journal article" date="2010" name="Nature">
        <title>The Amphimedon queenslandica genome and the evolution of animal complexity.</title>
        <authorList>
            <person name="Srivastava M."/>
            <person name="Simakov O."/>
            <person name="Chapman J."/>
            <person name="Fahey B."/>
            <person name="Gauthier M.E."/>
            <person name="Mitros T."/>
            <person name="Richards G.S."/>
            <person name="Conaco C."/>
            <person name="Dacre M."/>
            <person name="Hellsten U."/>
            <person name="Larroux C."/>
            <person name="Putnam N.H."/>
            <person name="Stanke M."/>
            <person name="Adamska M."/>
            <person name="Darling A."/>
            <person name="Degnan S.M."/>
            <person name="Oakley T.H."/>
            <person name="Plachetzki D.C."/>
            <person name="Zhai Y."/>
            <person name="Adamski M."/>
            <person name="Calcino A."/>
            <person name="Cummins S.F."/>
            <person name="Goodstein D.M."/>
            <person name="Harris C."/>
            <person name="Jackson D.J."/>
            <person name="Leys S.P."/>
            <person name="Shu S."/>
            <person name="Woodcroft B.J."/>
            <person name="Vervoort M."/>
            <person name="Kosik K.S."/>
            <person name="Manning G."/>
            <person name="Degnan B.M."/>
            <person name="Rokhsar D.S."/>
        </authorList>
    </citation>
    <scope>NUCLEOTIDE SEQUENCE [LARGE SCALE GENOMIC DNA]</scope>
</reference>
<dbReference type="InterPro" id="IPR012337">
    <property type="entry name" value="RNaseH-like_sf"/>
</dbReference>
<dbReference type="SUPFAM" id="SSF53098">
    <property type="entry name" value="Ribonuclease H-like"/>
    <property type="match status" value="1"/>
</dbReference>
<dbReference type="PANTHER" id="PTHR46289">
    <property type="entry name" value="52 KDA REPRESSOR OF THE INHIBITOR OF THE PROTEIN KINASE-LIKE PROTEIN-RELATED"/>
    <property type="match status" value="1"/>
</dbReference>
<dbReference type="AlphaFoldDB" id="A0A1X7TPX9"/>
<dbReference type="PANTHER" id="PTHR46289:SF16">
    <property type="entry name" value="52 KDA REPRESSOR OF THE INHIBITOR OF THE PROTEIN KINASE"/>
    <property type="match status" value="1"/>
</dbReference>
<dbReference type="OrthoDB" id="10037933at2759"/>
<name>A0A1X7TPX9_AMPQE</name>
<organism evidence="2">
    <name type="scientific">Amphimedon queenslandica</name>
    <name type="common">Sponge</name>
    <dbReference type="NCBI Taxonomy" id="400682"/>
    <lineage>
        <taxon>Eukaryota</taxon>
        <taxon>Metazoa</taxon>
        <taxon>Porifera</taxon>
        <taxon>Demospongiae</taxon>
        <taxon>Heteroscleromorpha</taxon>
        <taxon>Haplosclerida</taxon>
        <taxon>Niphatidae</taxon>
        <taxon>Amphimedon</taxon>
    </lineage>
</organism>
<proteinExistence type="predicted"/>
<dbReference type="Pfam" id="PF05699">
    <property type="entry name" value="Dimer_Tnp_hAT"/>
    <property type="match status" value="1"/>
</dbReference>
<keyword evidence="3" id="KW-1185">Reference proteome</keyword>
<gene>
    <name evidence="2" type="primary">105311855</name>
</gene>
<dbReference type="InParanoid" id="A0A1X7TPX9"/>
<dbReference type="GO" id="GO:0046983">
    <property type="term" value="F:protein dimerization activity"/>
    <property type="evidence" value="ECO:0007669"/>
    <property type="project" value="InterPro"/>
</dbReference>
<dbReference type="EnsemblMetazoa" id="Aqu2.1.16994_001">
    <property type="protein sequence ID" value="Aqu2.1.16994_001"/>
    <property type="gene ID" value="Aqu2.1.16994"/>
</dbReference>
<dbReference type="InterPro" id="IPR008906">
    <property type="entry name" value="HATC_C_dom"/>
</dbReference>